<evidence type="ECO:0000313" key="17">
    <source>
        <dbReference type="EMBL" id="KAG6384439.1"/>
    </source>
</evidence>
<proteinExistence type="inferred from homology"/>
<sequence length="778" mass="82378">MVRLLLCNSSLSPLSPPPPPPPSSSTTKLALVIPPLSNSIPISNSDYSQRIPSISQAFSSTLISLALSLGLFCASPSHSTALEPVPPQQELICREYDDYVDDKSTGEAVTNEEIVEEAWQIVNDSFLETGRHRWSPDSWLVCVTVESMQSFAKMARYDMSGIGINLREIPDENGKVRLRVLGLLLDGPAHTAGIKQGDELLAINGVDVIGKSAFEASSMLQGPSETFVDVTVKHGTCGPVQSVKVQRQSVAKSPVFYRPEQVKNGQSTVGYVRLKEFNALARKDLVTAMRRLQDMGASYFVLDLRYNLGGLVQAGIEIAKLFLDKGQTVTYTVGRDPLSVKNIVAESSPLFSAPVIVLVNKNTASASEIVATALHDNCKAVLVGERTYGKGLIQSVFELNDGSGVVVTIGKYVTPNHMDINGNGVDPDFGNFPGRGSQQPSCSTKQIHPCKREEETYTMARFMKTRTLANALFLLLFVFVISDASITENQEGRNLDYQEDESFFSPLTVATERDNSQGDIPIVNPTTPGTTPIVNPNGPSPPFTGGGIGPIPTTPTGPTPTFPAGPTTTVPTGPTPTFPAGPTPTAPTGPMPTTPTGPTPTMSGGGSWCIASPSASQTALQVALDYACGYGGTDCSALQQGGSCYEPNTVHDHASYAFNNYYQKNPAPTSCVFGGAAQLTNTDPSHGSCKFASSSSTPTTPQTPPTMMTPIIPMTPTVPMTPPSTTTTGGNGGFDSTGNDYGSEPTGTPSPAGTISANLVLFITMNCLMLSVTVANHF</sequence>
<name>A0A8X8VXY6_SALSN</name>
<evidence type="ECO:0000256" key="11">
    <source>
        <dbReference type="ARBA" id="ARBA00023180"/>
    </source>
</evidence>
<protein>
    <recommendedName>
        <fullName evidence="14">C-terminal processing peptidase</fullName>
        <ecNumber evidence="14">3.4.21.102</ecNumber>
    </recommendedName>
</protein>
<reference evidence="17" key="2">
    <citation type="submission" date="2020-08" db="EMBL/GenBank/DDBJ databases">
        <title>Plant Genome Project.</title>
        <authorList>
            <person name="Zhang R.-G."/>
        </authorList>
    </citation>
    <scope>NUCLEOTIDE SEQUENCE</scope>
    <source>
        <strain evidence="17">Huo1</strain>
        <tissue evidence="17">Leaf</tissue>
    </source>
</reference>
<dbReference type="Proteomes" id="UP000298416">
    <property type="component" value="Unassembled WGS sequence"/>
</dbReference>
<dbReference type="NCBIfam" id="TIGR00225">
    <property type="entry name" value="prc"/>
    <property type="match status" value="1"/>
</dbReference>
<comment type="similarity">
    <text evidence="2">Belongs to the peptidase S41A family.</text>
</comment>
<keyword evidence="5" id="KW-0645">Protease</keyword>
<feature type="compositionally biased region" description="Polar residues" evidence="15">
    <location>
        <begin position="525"/>
        <end position="534"/>
    </location>
</feature>
<dbReference type="EC" id="3.4.21.102" evidence="14"/>
<keyword evidence="8" id="KW-0720">Serine protease</keyword>
<keyword evidence="12" id="KW-0449">Lipoprotein</keyword>
<evidence type="ECO:0000256" key="3">
    <source>
        <dbReference type="ARBA" id="ARBA00022475"/>
    </source>
</evidence>
<evidence type="ECO:0000256" key="8">
    <source>
        <dbReference type="ARBA" id="ARBA00022825"/>
    </source>
</evidence>
<evidence type="ECO:0000256" key="12">
    <source>
        <dbReference type="ARBA" id="ARBA00023288"/>
    </source>
</evidence>
<dbReference type="SMART" id="SM00768">
    <property type="entry name" value="X8"/>
    <property type="match status" value="1"/>
</dbReference>
<comment type="subcellular location">
    <subcellularLocation>
        <location evidence="1">Cell membrane</location>
        <topology evidence="1">Lipid-anchor</topology>
        <topology evidence="1">GPI-anchor</topology>
    </subcellularLocation>
</comment>
<dbReference type="GO" id="GO:0006508">
    <property type="term" value="P:proteolysis"/>
    <property type="evidence" value="ECO:0007669"/>
    <property type="project" value="UniProtKB-KW"/>
</dbReference>
<dbReference type="InterPro" id="IPR036034">
    <property type="entry name" value="PDZ_sf"/>
</dbReference>
<evidence type="ECO:0000256" key="13">
    <source>
        <dbReference type="ARBA" id="ARBA00051784"/>
    </source>
</evidence>
<evidence type="ECO:0000256" key="10">
    <source>
        <dbReference type="ARBA" id="ARBA00023157"/>
    </source>
</evidence>
<comment type="catalytic activity">
    <reaction evidence="13">
        <text>The enzyme shows specific recognition of a C-terminal tripeptide, Xaa-Yaa-Zaa, in which Xaa is preferably Ala or Leu, Yaa is preferably Ala or Tyr, and Zaa is preferably Ala, but then cleaves at a variable distance from the C-terminus. A typical cleavage is -Ala-Ala-|-Arg-Ala-Ala-Lys-Glu-Asn-Tyr-Ala-Leu-Ala-Ala.</text>
        <dbReference type="EC" id="3.4.21.102"/>
    </reaction>
</comment>
<keyword evidence="9" id="KW-0472">Membrane</keyword>
<dbReference type="Gene3D" id="3.30.750.44">
    <property type="match status" value="1"/>
</dbReference>
<dbReference type="InterPro" id="IPR001478">
    <property type="entry name" value="PDZ"/>
</dbReference>
<feature type="compositionally biased region" description="Pro residues" evidence="15">
    <location>
        <begin position="552"/>
        <end position="563"/>
    </location>
</feature>
<dbReference type="GO" id="GO:0005886">
    <property type="term" value="C:plasma membrane"/>
    <property type="evidence" value="ECO:0007669"/>
    <property type="project" value="UniProtKB-SubCell"/>
</dbReference>
<dbReference type="InterPro" id="IPR005151">
    <property type="entry name" value="Tail-specific_protease"/>
</dbReference>
<keyword evidence="11" id="KW-0325">Glycoprotein</keyword>
<dbReference type="Pfam" id="PF00595">
    <property type="entry name" value="PDZ"/>
    <property type="match status" value="1"/>
</dbReference>
<evidence type="ECO:0000256" key="6">
    <source>
        <dbReference type="ARBA" id="ARBA00022729"/>
    </source>
</evidence>
<keyword evidence="4" id="KW-0336">GPI-anchor</keyword>
<dbReference type="SMART" id="SM00245">
    <property type="entry name" value="TSPc"/>
    <property type="match status" value="1"/>
</dbReference>
<dbReference type="FunFam" id="1.20.58.1040:FF:000001">
    <property type="entry name" value="Glucan endo-1,3-beta-glucosidase 4"/>
    <property type="match status" value="1"/>
</dbReference>
<evidence type="ECO:0000256" key="1">
    <source>
        <dbReference type="ARBA" id="ARBA00004609"/>
    </source>
</evidence>
<dbReference type="InterPro" id="IPR029045">
    <property type="entry name" value="ClpP/crotonase-like_dom_sf"/>
</dbReference>
<dbReference type="FunFam" id="3.90.226.10:FF:000023">
    <property type="entry name" value="Carboxyl-terminal processing protease"/>
    <property type="match status" value="1"/>
</dbReference>
<dbReference type="InterPro" id="IPR012946">
    <property type="entry name" value="X8"/>
</dbReference>
<keyword evidence="3" id="KW-1003">Cell membrane</keyword>
<accession>A0A8X8VXY6</accession>
<dbReference type="SUPFAM" id="SSF52096">
    <property type="entry name" value="ClpP/crotonase"/>
    <property type="match status" value="1"/>
</dbReference>
<keyword evidence="6" id="KW-0732">Signal</keyword>
<feature type="compositionally biased region" description="Polar residues" evidence="15">
    <location>
        <begin position="736"/>
        <end position="750"/>
    </location>
</feature>
<dbReference type="Gene3D" id="3.90.226.10">
    <property type="entry name" value="2-enoyl-CoA Hydratase, Chain A, domain 1"/>
    <property type="match status" value="1"/>
</dbReference>
<evidence type="ECO:0000313" key="18">
    <source>
        <dbReference type="Proteomes" id="UP000298416"/>
    </source>
</evidence>
<dbReference type="Pfam" id="PF07983">
    <property type="entry name" value="X8"/>
    <property type="match status" value="1"/>
</dbReference>
<feature type="region of interest" description="Disordered" evidence="15">
    <location>
        <begin position="525"/>
        <end position="605"/>
    </location>
</feature>
<dbReference type="PANTHER" id="PTHR32060:SF31">
    <property type="entry name" value="CARBOXYL-TERMINAL-PROCESSING PEPTIDASE 1, CHLOROPLASTIC"/>
    <property type="match status" value="1"/>
</dbReference>
<evidence type="ECO:0000256" key="2">
    <source>
        <dbReference type="ARBA" id="ARBA00009179"/>
    </source>
</evidence>
<dbReference type="GO" id="GO:0009506">
    <property type="term" value="C:plasmodesma"/>
    <property type="evidence" value="ECO:0007669"/>
    <property type="project" value="UniProtKB-ARBA"/>
</dbReference>
<keyword evidence="18" id="KW-1185">Reference proteome</keyword>
<feature type="compositionally biased region" description="Pro residues" evidence="15">
    <location>
        <begin position="573"/>
        <end position="598"/>
    </location>
</feature>
<dbReference type="Gene3D" id="2.30.42.10">
    <property type="match status" value="1"/>
</dbReference>
<feature type="compositionally biased region" description="Low complexity" evidence="15">
    <location>
        <begin position="693"/>
        <end position="728"/>
    </location>
</feature>
<dbReference type="GO" id="GO:0004252">
    <property type="term" value="F:serine-type endopeptidase activity"/>
    <property type="evidence" value="ECO:0007669"/>
    <property type="project" value="UniProtKB-EC"/>
</dbReference>
<feature type="region of interest" description="Disordered" evidence="15">
    <location>
        <begin position="687"/>
        <end position="750"/>
    </location>
</feature>
<evidence type="ECO:0000256" key="9">
    <source>
        <dbReference type="ARBA" id="ARBA00023136"/>
    </source>
</evidence>
<dbReference type="CDD" id="cd07560">
    <property type="entry name" value="Peptidase_S41_CPP"/>
    <property type="match status" value="1"/>
</dbReference>
<dbReference type="AlphaFoldDB" id="A0A8X8VXY6"/>
<reference evidence="17" key="1">
    <citation type="submission" date="2018-01" db="EMBL/GenBank/DDBJ databases">
        <authorList>
            <person name="Mao J.F."/>
        </authorList>
    </citation>
    <scope>NUCLEOTIDE SEQUENCE</scope>
    <source>
        <strain evidence="17">Huo1</strain>
        <tissue evidence="17">Leaf</tissue>
    </source>
</reference>
<dbReference type="Pfam" id="PF03572">
    <property type="entry name" value="Peptidase_S41"/>
    <property type="match status" value="1"/>
</dbReference>
<dbReference type="SMART" id="SM00228">
    <property type="entry name" value="PDZ"/>
    <property type="match status" value="1"/>
</dbReference>
<dbReference type="PROSITE" id="PS50106">
    <property type="entry name" value="PDZ"/>
    <property type="match status" value="1"/>
</dbReference>
<evidence type="ECO:0000256" key="5">
    <source>
        <dbReference type="ARBA" id="ARBA00022670"/>
    </source>
</evidence>
<dbReference type="InterPro" id="IPR004447">
    <property type="entry name" value="Peptidase_S41A"/>
</dbReference>
<dbReference type="CDD" id="cd06782">
    <property type="entry name" value="cpPDZ_CPP-like"/>
    <property type="match status" value="1"/>
</dbReference>
<comment type="caution">
    <text evidence="17">The sequence shown here is derived from an EMBL/GenBank/DDBJ whole genome shotgun (WGS) entry which is preliminary data.</text>
</comment>
<evidence type="ECO:0000256" key="14">
    <source>
        <dbReference type="ARBA" id="ARBA00066637"/>
    </source>
</evidence>
<evidence type="ECO:0000259" key="16">
    <source>
        <dbReference type="PROSITE" id="PS50106"/>
    </source>
</evidence>
<gene>
    <name evidence="17" type="ORF">SASPL_155745</name>
</gene>
<dbReference type="PANTHER" id="PTHR32060">
    <property type="entry name" value="TAIL-SPECIFIC PROTEASE"/>
    <property type="match status" value="1"/>
</dbReference>
<dbReference type="Gene3D" id="1.20.58.1040">
    <property type="match status" value="1"/>
</dbReference>
<keyword evidence="7" id="KW-0378">Hydrolase</keyword>
<evidence type="ECO:0000256" key="4">
    <source>
        <dbReference type="ARBA" id="ARBA00022622"/>
    </source>
</evidence>
<organism evidence="17">
    <name type="scientific">Salvia splendens</name>
    <name type="common">Scarlet sage</name>
    <dbReference type="NCBI Taxonomy" id="180675"/>
    <lineage>
        <taxon>Eukaryota</taxon>
        <taxon>Viridiplantae</taxon>
        <taxon>Streptophyta</taxon>
        <taxon>Embryophyta</taxon>
        <taxon>Tracheophyta</taxon>
        <taxon>Spermatophyta</taxon>
        <taxon>Magnoliopsida</taxon>
        <taxon>eudicotyledons</taxon>
        <taxon>Gunneridae</taxon>
        <taxon>Pentapetalae</taxon>
        <taxon>asterids</taxon>
        <taxon>lamiids</taxon>
        <taxon>Lamiales</taxon>
        <taxon>Lamiaceae</taxon>
        <taxon>Nepetoideae</taxon>
        <taxon>Mentheae</taxon>
        <taxon>Salviinae</taxon>
        <taxon>Salvia</taxon>
        <taxon>Salvia subgen. Calosphace</taxon>
        <taxon>core Calosphace</taxon>
    </lineage>
</organism>
<feature type="domain" description="PDZ" evidence="16">
    <location>
        <begin position="151"/>
        <end position="221"/>
    </location>
</feature>
<keyword evidence="10" id="KW-1015">Disulfide bond</keyword>
<dbReference type="EMBL" id="PNBA02000109">
    <property type="protein sequence ID" value="KAG6384439.1"/>
    <property type="molecule type" value="Genomic_DNA"/>
</dbReference>
<dbReference type="GO" id="GO:0098552">
    <property type="term" value="C:side of membrane"/>
    <property type="evidence" value="ECO:0007669"/>
    <property type="project" value="UniProtKB-KW"/>
</dbReference>
<evidence type="ECO:0000256" key="15">
    <source>
        <dbReference type="SAM" id="MobiDB-lite"/>
    </source>
</evidence>
<evidence type="ECO:0000256" key="7">
    <source>
        <dbReference type="ARBA" id="ARBA00022801"/>
    </source>
</evidence>
<dbReference type="SUPFAM" id="SSF50156">
    <property type="entry name" value="PDZ domain-like"/>
    <property type="match status" value="1"/>
</dbReference>
<dbReference type="FunFam" id="2.30.42.10:FF:000146">
    <property type="entry name" value="Carboxyl-terminal-processing peptidase 1, chloroplastic"/>
    <property type="match status" value="1"/>
</dbReference>